<proteinExistence type="predicted"/>
<organism evidence="2 3">
    <name type="scientific">Siccirubricoccus soli</name>
    <dbReference type="NCBI Taxonomy" id="2899147"/>
    <lineage>
        <taxon>Bacteria</taxon>
        <taxon>Pseudomonadati</taxon>
        <taxon>Pseudomonadota</taxon>
        <taxon>Alphaproteobacteria</taxon>
        <taxon>Acetobacterales</taxon>
        <taxon>Roseomonadaceae</taxon>
        <taxon>Siccirubricoccus</taxon>
    </lineage>
</organism>
<reference evidence="2 3" key="1">
    <citation type="submission" date="2021-12" db="EMBL/GenBank/DDBJ databases">
        <title>Siccirubricoccus leaddurans sp. nov., a high concentration Zn2+ tolerance bacterium.</title>
        <authorList>
            <person name="Cao Y."/>
        </authorList>
    </citation>
    <scope>NUCLEOTIDE SEQUENCE [LARGE SCALE GENOMIC DNA]</scope>
    <source>
        <strain evidence="2 3">KC 17139</strain>
    </source>
</reference>
<comment type="caution">
    <text evidence="2">The sequence shown here is derived from an EMBL/GenBank/DDBJ whole genome shotgun (WGS) entry which is preliminary data.</text>
</comment>
<keyword evidence="1" id="KW-0732">Signal</keyword>
<protein>
    <submittedName>
        <fullName evidence="2">Uncharacterized protein</fullName>
    </submittedName>
</protein>
<gene>
    <name evidence="2" type="ORF">JYK14_24775</name>
</gene>
<feature type="chain" id="PRO_5046978896" evidence="1">
    <location>
        <begin position="19"/>
        <end position="67"/>
    </location>
</feature>
<evidence type="ECO:0000313" key="2">
    <source>
        <dbReference type="EMBL" id="MCO6419351.1"/>
    </source>
</evidence>
<accession>A0ABT1DBN4</accession>
<dbReference type="Proteomes" id="UP001523392">
    <property type="component" value="Unassembled WGS sequence"/>
</dbReference>
<evidence type="ECO:0000313" key="3">
    <source>
        <dbReference type="Proteomes" id="UP001523392"/>
    </source>
</evidence>
<name>A0ABT1DBN4_9PROT</name>
<dbReference type="RefSeq" id="WP_252955966.1">
    <property type="nucleotide sequence ID" value="NZ_JAFIRR010000187.1"/>
</dbReference>
<sequence>MSRRATCLLGLASLLLIAAGGPDSCTLGPEGLLDFLAFLLFGEELAGPELLDDFDLSLLTGWPDPGS</sequence>
<dbReference type="EMBL" id="JAFIRR010000187">
    <property type="protein sequence ID" value="MCO6419351.1"/>
    <property type="molecule type" value="Genomic_DNA"/>
</dbReference>
<feature type="signal peptide" evidence="1">
    <location>
        <begin position="1"/>
        <end position="18"/>
    </location>
</feature>
<keyword evidence="3" id="KW-1185">Reference proteome</keyword>
<evidence type="ECO:0000256" key="1">
    <source>
        <dbReference type="SAM" id="SignalP"/>
    </source>
</evidence>